<dbReference type="InterPro" id="IPR053140">
    <property type="entry name" value="GDSL_Rv0518-like"/>
</dbReference>
<proteinExistence type="predicted"/>
<comment type="caution">
    <text evidence="2">The sequence shown here is derived from an EMBL/GenBank/DDBJ whole genome shotgun (WGS) entry which is preliminary data.</text>
</comment>
<gene>
    <name evidence="2" type="ORF">RCO7_09474</name>
</gene>
<dbReference type="InterPro" id="IPR013830">
    <property type="entry name" value="SGNH_hydro"/>
</dbReference>
<dbReference type="Gene3D" id="3.40.50.1110">
    <property type="entry name" value="SGNH hydrolase"/>
    <property type="match status" value="1"/>
</dbReference>
<evidence type="ECO:0000313" key="2">
    <source>
        <dbReference type="EMBL" id="CZS93663.1"/>
    </source>
</evidence>
<name>A0A1E1K6E9_9HELO</name>
<organism evidence="2 3">
    <name type="scientific">Rhynchosporium graminicola</name>
    <dbReference type="NCBI Taxonomy" id="2792576"/>
    <lineage>
        <taxon>Eukaryota</taxon>
        <taxon>Fungi</taxon>
        <taxon>Dikarya</taxon>
        <taxon>Ascomycota</taxon>
        <taxon>Pezizomycotina</taxon>
        <taxon>Leotiomycetes</taxon>
        <taxon>Helotiales</taxon>
        <taxon>Ploettnerulaceae</taxon>
        <taxon>Rhynchosporium</taxon>
    </lineage>
</organism>
<dbReference type="InParanoid" id="A0A1E1K6E9"/>
<dbReference type="InterPro" id="IPR036514">
    <property type="entry name" value="SGNH_hydro_sf"/>
</dbReference>
<dbReference type="STRING" id="914237.A0A1E1K6E9"/>
<dbReference type="PANTHER" id="PTHR43784:SF3">
    <property type="entry name" value="GDSL FAMILY LIPASE"/>
    <property type="match status" value="1"/>
</dbReference>
<dbReference type="SUPFAM" id="SSF52266">
    <property type="entry name" value="SGNH hydrolase"/>
    <property type="match status" value="1"/>
</dbReference>
<evidence type="ECO:0000259" key="1">
    <source>
        <dbReference type="Pfam" id="PF13472"/>
    </source>
</evidence>
<protein>
    <submittedName>
        <fullName evidence="2">Related to lysophospholipase L1 and related esterases</fullName>
    </submittedName>
</protein>
<dbReference type="PANTHER" id="PTHR43784">
    <property type="entry name" value="GDSL-LIKE LIPASE/ACYLHYDROLASE, PUTATIVE (AFU_ORTHOLOGUE AFUA_2G00820)-RELATED"/>
    <property type="match status" value="1"/>
</dbReference>
<evidence type="ECO:0000313" key="3">
    <source>
        <dbReference type="Proteomes" id="UP000178129"/>
    </source>
</evidence>
<keyword evidence="3" id="KW-1185">Reference proteome</keyword>
<dbReference type="AlphaFoldDB" id="A0A1E1K6E9"/>
<accession>A0A1E1K6E9</accession>
<sequence>MPQLCEPGNLPPAPFTQTGAVFEDSTIRQTLHMSIGGPSIRIRLSNAFGVSDLSITAVTVALPAKGLAGVSAIVPNTVKPVTFSGSNSYIVPNGGLIVSDPIDLKVEAQSMLTVTIYLADGQKSSSNAVTAHTGSRTDSWLSKGNQVSALSFTDPSSVSVAHWYYVSAVEVYVPQTSRAFVIVGDSITDGRGSDTNQNNRWPDRVLKKMQLNPSTANIAVINQGAGGNRILHDGLGPSAFSRIDRDVFGHSGVAYAMIFEGVNDIAGPTDPTTQKQIGDRLIASFTQIAIRVKTFNMPVFAATITPFSAPGYDVSKASYSNPEREKTRQRINEWIRTSGTFDHVLDFDKWLRNETNPSQMIEDYHDGDYLHPNAKGYQRIADMFPLDIF</sequence>
<dbReference type="EMBL" id="FJUW01000007">
    <property type="protein sequence ID" value="CZS93663.1"/>
    <property type="molecule type" value="Genomic_DNA"/>
</dbReference>
<reference evidence="3" key="1">
    <citation type="submission" date="2016-03" db="EMBL/GenBank/DDBJ databases">
        <authorList>
            <person name="Ploux O."/>
        </authorList>
    </citation>
    <scope>NUCLEOTIDE SEQUENCE [LARGE SCALE GENOMIC DNA]</scope>
    <source>
        <strain evidence="3">UK7</strain>
    </source>
</reference>
<dbReference type="Proteomes" id="UP000178129">
    <property type="component" value="Unassembled WGS sequence"/>
</dbReference>
<dbReference type="Pfam" id="PF13472">
    <property type="entry name" value="Lipase_GDSL_2"/>
    <property type="match status" value="1"/>
</dbReference>
<feature type="domain" description="SGNH hydrolase-type esterase" evidence="1">
    <location>
        <begin position="183"/>
        <end position="379"/>
    </location>
</feature>
<dbReference type="CDD" id="cd01830">
    <property type="entry name" value="XynE_like"/>
    <property type="match status" value="1"/>
</dbReference>